<name>A0A2N3UB84_9BACT</name>
<dbReference type="CDD" id="cd04301">
    <property type="entry name" value="NAT_SF"/>
    <property type="match status" value="2"/>
</dbReference>
<dbReference type="InterPro" id="IPR050832">
    <property type="entry name" value="Bact_Acetyltransf"/>
</dbReference>
<keyword evidence="4" id="KW-0689">Ribosomal protein</keyword>
<protein>
    <submittedName>
        <fullName evidence="4">Ribosomal protein S18 acetylase RimI-like enzyme</fullName>
    </submittedName>
</protein>
<dbReference type="Proteomes" id="UP000233782">
    <property type="component" value="Unassembled WGS sequence"/>
</dbReference>
<dbReference type="InterPro" id="IPR000182">
    <property type="entry name" value="GNAT_dom"/>
</dbReference>
<dbReference type="Gene3D" id="3.40.630.30">
    <property type="match status" value="2"/>
</dbReference>
<dbReference type="EMBL" id="PJMU01000002">
    <property type="protein sequence ID" value="PKV66612.1"/>
    <property type="molecule type" value="Genomic_DNA"/>
</dbReference>
<feature type="domain" description="N-acetyltransferase" evidence="3">
    <location>
        <begin position="7"/>
        <end position="162"/>
    </location>
</feature>
<dbReference type="GO" id="GO:0016747">
    <property type="term" value="F:acyltransferase activity, transferring groups other than amino-acyl groups"/>
    <property type="evidence" value="ECO:0007669"/>
    <property type="project" value="InterPro"/>
</dbReference>
<gene>
    <name evidence="4" type="ORF">BD749_1742</name>
</gene>
<dbReference type="SUPFAM" id="SSF55729">
    <property type="entry name" value="Acyl-CoA N-acyltransferases (Nat)"/>
    <property type="match status" value="2"/>
</dbReference>
<reference evidence="4 5" key="1">
    <citation type="submission" date="2017-12" db="EMBL/GenBank/DDBJ databases">
        <title>Genomic Encyclopedia of Type Strains, Phase III (KMG-III): the genomes of soil and plant-associated and newly described type strains.</title>
        <authorList>
            <person name="Whitman W."/>
        </authorList>
    </citation>
    <scope>NUCLEOTIDE SEQUENCE [LARGE SCALE GENOMIC DNA]</scope>
    <source>
        <strain evidence="4 5">LP43</strain>
    </source>
</reference>
<sequence length="292" mass="32480">MQTQASYTFSFLREHDVPAIYDTFVAAFADYIIPIKVSREEFAMKFKREGVVPSFCAGAYYGGQLVGFILTGLGEWQGIPTAYNAGTGVLPEHRGQQLTKRLYTFLIPKLRESGVEQCLLEVIDGNVAAVKVYRSLGFSTTRTLDCYRSPVGELLLSGKEAELSLGIREAAKPNWKACRAFCDIRPSWQNTDAAFKRNPDQKLVLEAYAEELLVGYVALFPRTGAVAQLGVHPDYRNQGIATALLGEAVRQSKARALLLLNVDQSNTTVATFLERIHLKRFLAQHEMLLPLL</sequence>
<keyword evidence="2" id="KW-0012">Acyltransferase</keyword>
<comment type="caution">
    <text evidence="4">The sequence shown here is derived from an EMBL/GenBank/DDBJ whole genome shotgun (WGS) entry which is preliminary data.</text>
</comment>
<feature type="domain" description="N-acetyltransferase" evidence="3">
    <location>
        <begin position="165"/>
        <end position="292"/>
    </location>
</feature>
<dbReference type="PROSITE" id="PS51186">
    <property type="entry name" value="GNAT"/>
    <property type="match status" value="2"/>
</dbReference>
<evidence type="ECO:0000256" key="2">
    <source>
        <dbReference type="ARBA" id="ARBA00023315"/>
    </source>
</evidence>
<proteinExistence type="predicted"/>
<accession>A0A2N3UB84</accession>
<keyword evidence="4" id="KW-0687">Ribonucleoprotein</keyword>
<dbReference type="GO" id="GO:0005840">
    <property type="term" value="C:ribosome"/>
    <property type="evidence" value="ECO:0007669"/>
    <property type="project" value="UniProtKB-KW"/>
</dbReference>
<evidence type="ECO:0000313" key="5">
    <source>
        <dbReference type="Proteomes" id="UP000233782"/>
    </source>
</evidence>
<dbReference type="InterPro" id="IPR016181">
    <property type="entry name" value="Acyl_CoA_acyltransferase"/>
</dbReference>
<keyword evidence="5" id="KW-1185">Reference proteome</keyword>
<dbReference type="PANTHER" id="PTHR43877">
    <property type="entry name" value="AMINOALKYLPHOSPHONATE N-ACETYLTRANSFERASE-RELATED-RELATED"/>
    <property type="match status" value="1"/>
</dbReference>
<evidence type="ECO:0000259" key="3">
    <source>
        <dbReference type="PROSITE" id="PS51186"/>
    </source>
</evidence>
<dbReference type="AlphaFoldDB" id="A0A2N3UB84"/>
<organism evidence="4 5">
    <name type="scientific">Pontibacter ramchanderi</name>
    <dbReference type="NCBI Taxonomy" id="1179743"/>
    <lineage>
        <taxon>Bacteria</taxon>
        <taxon>Pseudomonadati</taxon>
        <taxon>Bacteroidota</taxon>
        <taxon>Cytophagia</taxon>
        <taxon>Cytophagales</taxon>
        <taxon>Hymenobacteraceae</taxon>
        <taxon>Pontibacter</taxon>
    </lineage>
</organism>
<dbReference type="OrthoDB" id="4228396at2"/>
<evidence type="ECO:0000256" key="1">
    <source>
        <dbReference type="ARBA" id="ARBA00022679"/>
    </source>
</evidence>
<keyword evidence="1" id="KW-0808">Transferase</keyword>
<dbReference type="Pfam" id="PF00583">
    <property type="entry name" value="Acetyltransf_1"/>
    <property type="match status" value="2"/>
</dbReference>
<evidence type="ECO:0000313" key="4">
    <source>
        <dbReference type="EMBL" id="PKV66612.1"/>
    </source>
</evidence>